<dbReference type="PRINTS" id="PR00261">
    <property type="entry name" value="LDLRECEPTOR"/>
</dbReference>
<feature type="signal peptide" evidence="2">
    <location>
        <begin position="1"/>
        <end position="22"/>
    </location>
</feature>
<keyword evidence="2" id="KW-0732">Signal</keyword>
<accession>A0A8S4N0S2</accession>
<evidence type="ECO:0000313" key="4">
    <source>
        <dbReference type="Proteomes" id="UP000749559"/>
    </source>
</evidence>
<gene>
    <name evidence="3" type="ORF">OFUS_LOCUS1486</name>
</gene>
<feature type="chain" id="PRO_5035738640" evidence="2">
    <location>
        <begin position="23"/>
        <end position="752"/>
    </location>
</feature>
<evidence type="ECO:0000256" key="1">
    <source>
        <dbReference type="ARBA" id="ARBA00023157"/>
    </source>
</evidence>
<keyword evidence="4" id="KW-1185">Reference proteome</keyword>
<dbReference type="EMBL" id="CAIIXF020000001">
    <property type="protein sequence ID" value="CAH1773958.1"/>
    <property type="molecule type" value="Genomic_DNA"/>
</dbReference>
<evidence type="ECO:0000313" key="3">
    <source>
        <dbReference type="EMBL" id="CAH1773958.1"/>
    </source>
</evidence>
<dbReference type="InterPro" id="IPR002172">
    <property type="entry name" value="LDrepeatLR_classA_rpt"/>
</dbReference>
<name>A0A8S4N0S2_OWEFU</name>
<evidence type="ECO:0000256" key="2">
    <source>
        <dbReference type="SAM" id="SignalP"/>
    </source>
</evidence>
<comment type="caution">
    <text evidence="3">The sequence shown here is derived from an EMBL/GenBank/DDBJ whole genome shotgun (WGS) entry which is preliminary data.</text>
</comment>
<reference evidence="3" key="1">
    <citation type="submission" date="2022-03" db="EMBL/GenBank/DDBJ databases">
        <authorList>
            <person name="Martin C."/>
        </authorList>
    </citation>
    <scope>NUCLEOTIDE SEQUENCE</scope>
</reference>
<keyword evidence="1" id="KW-1015">Disulfide bond</keyword>
<organism evidence="3 4">
    <name type="scientific">Owenia fusiformis</name>
    <name type="common">Polychaete worm</name>
    <dbReference type="NCBI Taxonomy" id="6347"/>
    <lineage>
        <taxon>Eukaryota</taxon>
        <taxon>Metazoa</taxon>
        <taxon>Spiralia</taxon>
        <taxon>Lophotrochozoa</taxon>
        <taxon>Annelida</taxon>
        <taxon>Polychaeta</taxon>
        <taxon>Sedentaria</taxon>
        <taxon>Canalipalpata</taxon>
        <taxon>Sabellida</taxon>
        <taxon>Oweniida</taxon>
        <taxon>Oweniidae</taxon>
        <taxon>Owenia</taxon>
    </lineage>
</organism>
<dbReference type="Proteomes" id="UP000749559">
    <property type="component" value="Unassembled WGS sequence"/>
</dbReference>
<dbReference type="AlphaFoldDB" id="A0A8S4N0S2"/>
<sequence length="752" mass="79364">MEMHLVVFSVFLAAILVNSVNGQCTSDADCLFAQEGTQCTNPGPTGTCGCNPATNSQCTDNSAGNTCNINACKCGTCLTNNRGDVCLEPQERCGCNTILECINSGFGVVCLGGTNECGCNTGADCTGKNGPVCDNSQCKCLSNADCTAHPFGDTCKDGKCGCDSSANCAGGEDCKNGICEICVNDDGCTTGGNVILIDEKGPVCISSKCGCTLNSQCDYPDSLGAQCLSGKCGCATNADCTNNDNGATCISGACGCNVDADCGVSFNGLTCVNNKCGCNRDKNRAECNLVKGGYKCMNSRCGCERNKHCEDITDPLPYCHLGECVECLNDHTCRQNANGPVCSTTTFTCGCSTNADCEGAKGRGSNGPVCTAGKCVCNTNSDCSNTNQFPNYRGAVCSGGACGCTTDSDCDIQRYGFKCVNSVCGCTTSGDCSSGSNSAARGSFCAIDKCGCFINLFNQLPDSFFCNDGNTGDGRVCNSDLVCGCVANTDCTTNAITGIPETCRSSMCVVGDPHVRCGMEGTDSLLCIEAFGTPGKTYEFFTDNDTGTVVTAKFMTKDEAMKLDKETKGVNGEELVKFLDQVTVSHRGKDNFKELVANLNHVVIHGHPLEWPENLEDNLRFYLDTEPLVRVRINGYGVAEVKVGKILTVFIKKTKKHHLDVKISDIGGRQTSGFLSYMCSGKFNETVSSGQHHGLYSVPSTDKNGMVSLNDGQHFKVKKSGEIDEASGKDCFKPDMTDREFFEKSLAKFVVK</sequence>
<protein>
    <submittedName>
        <fullName evidence="3">Uncharacterized protein</fullName>
    </submittedName>
</protein>
<proteinExistence type="predicted"/>